<keyword evidence="2" id="KW-0812">Transmembrane</keyword>
<feature type="domain" description="CHAT" evidence="3">
    <location>
        <begin position="719"/>
        <end position="993"/>
    </location>
</feature>
<dbReference type="EMBL" id="VTAV01000010">
    <property type="protein sequence ID" value="TYR35109.1"/>
    <property type="molecule type" value="Genomic_DNA"/>
</dbReference>
<dbReference type="InterPro" id="IPR011990">
    <property type="entry name" value="TPR-like_helical_dom_sf"/>
</dbReference>
<gene>
    <name evidence="4" type="ORF">FXV77_14280</name>
</gene>
<dbReference type="SUPFAM" id="SSF48452">
    <property type="entry name" value="TPR-like"/>
    <property type="match status" value="2"/>
</dbReference>
<keyword evidence="2" id="KW-1133">Transmembrane helix</keyword>
<evidence type="ECO:0000256" key="1">
    <source>
        <dbReference type="SAM" id="Coils"/>
    </source>
</evidence>
<feature type="coiled-coil region" evidence="1">
    <location>
        <begin position="588"/>
        <end position="642"/>
    </location>
</feature>
<protein>
    <submittedName>
        <fullName evidence="4">CHAT domain-containing protein</fullName>
    </submittedName>
</protein>
<accession>A0A5D4H4Z8</accession>
<dbReference type="InterPro" id="IPR024983">
    <property type="entry name" value="CHAT_dom"/>
</dbReference>
<proteinExistence type="predicted"/>
<dbReference type="Pfam" id="PF12770">
    <property type="entry name" value="CHAT"/>
    <property type="match status" value="1"/>
</dbReference>
<comment type="caution">
    <text evidence="4">The sequence shown here is derived from an EMBL/GenBank/DDBJ whole genome shotgun (WGS) entry which is preliminary data.</text>
</comment>
<keyword evidence="1" id="KW-0175">Coiled coil</keyword>
<dbReference type="Gene3D" id="1.25.40.10">
    <property type="entry name" value="Tetratricopeptide repeat domain"/>
    <property type="match status" value="2"/>
</dbReference>
<feature type="transmembrane region" description="Helical" evidence="2">
    <location>
        <begin position="1003"/>
        <end position="1022"/>
    </location>
</feature>
<dbReference type="Proteomes" id="UP000322362">
    <property type="component" value="Unassembled WGS sequence"/>
</dbReference>
<sequence>MLLSNKLLYSLLICSLLYLSSTSGREESSWMKLVDIADSLQKERRFTESFQHWEKAYRLAKNETDSVKNWLLFKTLYAKGVSHNYEKEGIPYFEKAHPLLLYSRLDTSEQSTFFNTYYHFLGYNNRWDEALPLAHECAKLRASLNEDPPLAYLSAIHDVAFINNKIGNYPEAIEYYQQSIDGYIKYNGPMDHDVALGYNNIAFNYGLVGMSNKQYEYYLKASEIWSSIELADNSYLMMIYGSLLRWQKQYGDVVAMEGLLAKIREVVDSKSKGWGSQNRLIQNKNDYENPALLLSYWKSCLDYHLLKKDVQGIQNYLDSTSRFIRNLPKKPNDEVLEYWNNAYSVLGEVNADMGNHVEAIRSFRSGLSQMGQYGYGGALEHSHAKLAKSLMATGQLDEAGKQLQEAFSKNKNRANLPSFHTLSAELAEKRHQPDSVRYHVRKTLASLIGNDELTNDFTQLTSSSFSGRVNRNYIASLSANGHHLLRLYRNANLTDDLQNANHLFTLALDMLNIYYLGGPYTDVLADMQTAIHFGLLECQTLMQQEDTSSLAVLFEKLENNRSQHRWKKFIKHAPSNSATVPDSLRDAEEEQRQLIVFYKQQLANVEKDSLQGKRANQWRAKIHTCEVALASLEEQILALNDRYMLLSQGMVTTRTLQKELPKHVSMLRYMLTDSGAYVIRIDRSSLKLFSLGKTDVLEPLVREATAQLRARSPDYYATATKLHASLLGSDVLNGLHRNLIIVPDGMLHQFPFEALTDTAAPSGFLLHDHTISYATSPSLWLAQRGLRHNRTRSFVAFAPTYAGVAGDERSATPLRLSGATNEAETIAKMLDGYVYQQNHFGKQDFLKEAPHYSLLHLAMHADVQEDDSEHSNFHFGDGSKLYAYELYGMKLQANMAVLSACNTGYGTFQKGEGVQSLATAFTYAGVPSLVMGLWSLPDASTSGIMVDYYRQLIDRKHKHTALATAKTNYLKRVAHESELQHPFYWAGLVVSGDIEPIHSQSSLWYWVVAVGTVLLLLIVFGIRLRKQARTNKILTN</sequence>
<dbReference type="AlphaFoldDB" id="A0A5D4H4Z8"/>
<evidence type="ECO:0000313" key="5">
    <source>
        <dbReference type="Proteomes" id="UP000322362"/>
    </source>
</evidence>
<evidence type="ECO:0000256" key="2">
    <source>
        <dbReference type="SAM" id="Phobius"/>
    </source>
</evidence>
<organism evidence="4 5">
    <name type="scientific">Sphingobacterium phlebotomi</name>
    <dbReference type="NCBI Taxonomy" id="2605433"/>
    <lineage>
        <taxon>Bacteria</taxon>
        <taxon>Pseudomonadati</taxon>
        <taxon>Bacteroidota</taxon>
        <taxon>Sphingobacteriia</taxon>
        <taxon>Sphingobacteriales</taxon>
        <taxon>Sphingobacteriaceae</taxon>
        <taxon>Sphingobacterium</taxon>
    </lineage>
</organism>
<name>A0A5D4H4Z8_9SPHI</name>
<evidence type="ECO:0000313" key="4">
    <source>
        <dbReference type="EMBL" id="TYR35109.1"/>
    </source>
</evidence>
<reference evidence="4 5" key="1">
    <citation type="submission" date="2019-08" db="EMBL/GenBank/DDBJ databases">
        <title>Phlebobacter frassis gen. nov. sp. nov., a new member of family Sphingobacteriaceae isolated from sand fly rearing media.</title>
        <authorList>
            <person name="Kakumanu M.L."/>
            <person name="Marayati B.F."/>
            <person name="Wada-Katsumata A."/>
            <person name="Wasserberg G."/>
            <person name="Schal C."/>
            <person name="Apperson C.S."/>
            <person name="Ponnusamy L."/>
        </authorList>
    </citation>
    <scope>NUCLEOTIDE SEQUENCE [LARGE SCALE GENOMIC DNA]</scope>
    <source>
        <strain evidence="4 5">SSI9</strain>
    </source>
</reference>
<dbReference type="InterPro" id="IPR019734">
    <property type="entry name" value="TPR_rpt"/>
</dbReference>
<evidence type="ECO:0000259" key="3">
    <source>
        <dbReference type="Pfam" id="PF12770"/>
    </source>
</evidence>
<keyword evidence="2" id="KW-0472">Membrane</keyword>
<dbReference type="PANTHER" id="PTHR10098">
    <property type="entry name" value="RAPSYN-RELATED"/>
    <property type="match status" value="1"/>
</dbReference>
<keyword evidence="5" id="KW-1185">Reference proteome</keyword>
<dbReference type="SMART" id="SM00028">
    <property type="entry name" value="TPR"/>
    <property type="match status" value="5"/>
</dbReference>